<comment type="caution">
    <text evidence="2">The sequence shown here is derived from an EMBL/GenBank/DDBJ whole genome shotgun (WGS) entry which is preliminary data.</text>
</comment>
<dbReference type="EMBL" id="JADQDQ010000001">
    <property type="protein sequence ID" value="MBF9236208.1"/>
    <property type="molecule type" value="Genomic_DNA"/>
</dbReference>
<gene>
    <name evidence="2" type="ORF">I2I05_02255</name>
</gene>
<evidence type="ECO:0000313" key="2">
    <source>
        <dbReference type="EMBL" id="MBF9236208.1"/>
    </source>
</evidence>
<protein>
    <submittedName>
        <fullName evidence="2">Uncharacterized protein</fullName>
    </submittedName>
</protein>
<reference evidence="2 3" key="1">
    <citation type="submission" date="2020-11" db="EMBL/GenBank/DDBJ databases">
        <authorList>
            <person name="Kim M.K."/>
        </authorList>
    </citation>
    <scope>NUCLEOTIDE SEQUENCE [LARGE SCALE GENOMIC DNA]</scope>
    <source>
        <strain evidence="2 3">BT683</strain>
    </source>
</reference>
<organism evidence="2 3">
    <name type="scientific">Hymenobacter jeongseonensis</name>
    <dbReference type="NCBI Taxonomy" id="2791027"/>
    <lineage>
        <taxon>Bacteria</taxon>
        <taxon>Pseudomonadati</taxon>
        <taxon>Bacteroidota</taxon>
        <taxon>Cytophagia</taxon>
        <taxon>Cytophagales</taxon>
        <taxon>Hymenobacteraceae</taxon>
        <taxon>Hymenobacter</taxon>
    </lineage>
</organism>
<feature type="chain" id="PRO_5046305492" evidence="1">
    <location>
        <begin position="21"/>
        <end position="118"/>
    </location>
</feature>
<name>A0ABS0ICY1_9BACT</name>
<dbReference type="Proteomes" id="UP000597617">
    <property type="component" value="Unassembled WGS sequence"/>
</dbReference>
<keyword evidence="1" id="KW-0732">Signal</keyword>
<evidence type="ECO:0000256" key="1">
    <source>
        <dbReference type="SAM" id="SignalP"/>
    </source>
</evidence>
<feature type="signal peptide" evidence="1">
    <location>
        <begin position="1"/>
        <end position="20"/>
    </location>
</feature>
<evidence type="ECO:0000313" key="3">
    <source>
        <dbReference type="Proteomes" id="UP000597617"/>
    </source>
</evidence>
<keyword evidence="3" id="KW-1185">Reference proteome</keyword>
<proteinExistence type="predicted"/>
<dbReference type="RefSeq" id="WP_196280572.1">
    <property type="nucleotide sequence ID" value="NZ_JADQDQ010000001.1"/>
</dbReference>
<accession>A0ABS0ICY1</accession>
<sequence length="118" mass="12717">MFKTFVFLAAFGLAAPAAFSQTVPASPAARAPQYEYCILVLNSSYFDGKDVRLEFGQSVKNAPQNLELTQANATVRKLASVPGALNYMSSQGWECTNVTTLSSGTSIPDTGYLLRRAK</sequence>